<dbReference type="AlphaFoldDB" id="A0A5N4D7J0"/>
<accession>A0A5N4D7J0</accession>
<evidence type="ECO:0000313" key="3">
    <source>
        <dbReference type="Proteomes" id="UP000299084"/>
    </source>
</evidence>
<dbReference type="Proteomes" id="UP000299084">
    <property type="component" value="Unassembled WGS sequence"/>
</dbReference>
<feature type="compositionally biased region" description="Basic residues" evidence="1">
    <location>
        <begin position="109"/>
        <end position="118"/>
    </location>
</feature>
<feature type="region of interest" description="Disordered" evidence="1">
    <location>
        <begin position="101"/>
        <end position="123"/>
    </location>
</feature>
<keyword evidence="3" id="KW-1185">Reference proteome</keyword>
<evidence type="ECO:0000313" key="2">
    <source>
        <dbReference type="EMBL" id="KAB1266996.1"/>
    </source>
</evidence>
<name>A0A5N4D7J0_CAMDR</name>
<dbReference type="EMBL" id="JWIN03000015">
    <property type="protein sequence ID" value="KAB1266996.1"/>
    <property type="molecule type" value="Genomic_DNA"/>
</dbReference>
<reference evidence="2 3" key="1">
    <citation type="journal article" date="2019" name="Mol. Ecol. Resour.">
        <title>Improving Illumina assemblies with Hi-C and long reads: an example with the North African dromedary.</title>
        <authorList>
            <person name="Elbers J.P."/>
            <person name="Rogers M.F."/>
            <person name="Perelman P.L."/>
            <person name="Proskuryakova A.A."/>
            <person name="Serdyukova N.A."/>
            <person name="Johnson W.E."/>
            <person name="Horin P."/>
            <person name="Corander J."/>
            <person name="Murphy D."/>
            <person name="Burger P.A."/>
        </authorList>
    </citation>
    <scope>NUCLEOTIDE SEQUENCE [LARGE SCALE GENOMIC DNA]</scope>
    <source>
        <strain evidence="2">Drom800</strain>
        <tissue evidence="2">Blood</tissue>
    </source>
</reference>
<organism evidence="2 3">
    <name type="scientific">Camelus dromedarius</name>
    <name type="common">Dromedary</name>
    <name type="synonym">Arabian camel</name>
    <dbReference type="NCBI Taxonomy" id="9838"/>
    <lineage>
        <taxon>Eukaryota</taxon>
        <taxon>Metazoa</taxon>
        <taxon>Chordata</taxon>
        <taxon>Craniata</taxon>
        <taxon>Vertebrata</taxon>
        <taxon>Euteleostomi</taxon>
        <taxon>Mammalia</taxon>
        <taxon>Eutheria</taxon>
        <taxon>Laurasiatheria</taxon>
        <taxon>Artiodactyla</taxon>
        <taxon>Tylopoda</taxon>
        <taxon>Camelidae</taxon>
        <taxon>Camelus</taxon>
    </lineage>
</organism>
<gene>
    <name evidence="2" type="ORF">Cadr_000018065</name>
</gene>
<sequence length="391" mass="41963">MGATGLGQSCGHLLNRSKRPERDVSGLLDRGFYTSEASMCNRWRAGHGNSLHYPGRRRLQSIGGTDTRLAHQLPGKPAAEARGTAFIRGWSNRGCTKRTAVSGGMLKSVSRRSRHNARGAHTEQNSTLLQYNRVECVVGGAQRMRTFTSHPVQGTVNFGLGPAPYSLKAADSSHPEWPDLTVTFEVSEQLPGALRCEWKRAWETDFVNEKCSGASRRLEREKDGSPFIGWVHREGGYGVSRDTGALAPPTMVSEQQNQGWEGPSLGRMGFSVVASLTLGRAKDIGTAVCVSPVMTEGKLPPALQERALTKDEEGPGILETQEATGASGVQMPPGHCLRVSAQAVSSALGTPPIPFLAQADLSLKNSGLERREQVGSGVGEISKIGRALLTL</sequence>
<proteinExistence type="predicted"/>
<comment type="caution">
    <text evidence="2">The sequence shown here is derived from an EMBL/GenBank/DDBJ whole genome shotgun (WGS) entry which is preliminary data.</text>
</comment>
<protein>
    <submittedName>
        <fullName evidence="2">Uncharacterized protein</fullName>
    </submittedName>
</protein>
<evidence type="ECO:0000256" key="1">
    <source>
        <dbReference type="SAM" id="MobiDB-lite"/>
    </source>
</evidence>